<organism evidence="1 2">
    <name type="scientific">Azospirillum isscasi</name>
    <dbReference type="NCBI Taxonomy" id="3053926"/>
    <lineage>
        <taxon>Bacteria</taxon>
        <taxon>Pseudomonadati</taxon>
        <taxon>Pseudomonadota</taxon>
        <taxon>Alphaproteobacteria</taxon>
        <taxon>Rhodospirillales</taxon>
        <taxon>Azospirillaceae</taxon>
        <taxon>Azospirillum</taxon>
    </lineage>
</organism>
<evidence type="ECO:0000313" key="1">
    <source>
        <dbReference type="EMBL" id="MDQ2103064.1"/>
    </source>
</evidence>
<evidence type="ECO:0000313" key="2">
    <source>
        <dbReference type="Proteomes" id="UP001227317"/>
    </source>
</evidence>
<sequence length="201" mass="21528">MGILHTAPPGAGDATLLYRWLTDRQGRCNVFDAHLFACVLARRWPAGPGALGLDDPALTHLLGKYFPGAFDPGAFEEGMPVPDCSPTPLPPLLRSEADDIAALLLAHRSLGIEEEEWLAAIIARAMLDGGELWRDLGLAGPSHLAALMERHFESLALLNATGTRWKVFLYRLLCARDGLIPCGAPVCRDCGAEAVCFGAGD</sequence>
<dbReference type="RefSeq" id="WP_306705733.1">
    <property type="nucleotide sequence ID" value="NZ_JAUJFI010000037.1"/>
</dbReference>
<reference evidence="1 2" key="1">
    <citation type="submission" date="2023-06" db="EMBL/GenBank/DDBJ databases">
        <title>Azospirillum isscasensis sp.nov, a bacterium isolated from rhizosphere soil of rice.</title>
        <authorList>
            <person name="Wang H."/>
        </authorList>
    </citation>
    <scope>NUCLEOTIDE SEQUENCE [LARGE SCALE GENOMIC DNA]</scope>
    <source>
        <strain evidence="1 2">C340-1</strain>
    </source>
</reference>
<comment type="caution">
    <text evidence="1">The sequence shown here is derived from an EMBL/GenBank/DDBJ whole genome shotgun (WGS) entry which is preliminary data.</text>
</comment>
<dbReference type="InterPro" id="IPR006975">
    <property type="entry name" value="NifQ"/>
</dbReference>
<protein>
    <submittedName>
        <fullName evidence="1">Nitrogen fixation protein NifQ</fullName>
    </submittedName>
</protein>
<gene>
    <name evidence="1" type="ORF">QSG27_10205</name>
</gene>
<name>A0ABU0WFS9_9PROT</name>
<keyword evidence="2" id="KW-1185">Reference proteome</keyword>
<dbReference type="Pfam" id="PF04891">
    <property type="entry name" value="NifQ"/>
    <property type="match status" value="1"/>
</dbReference>
<proteinExistence type="predicted"/>
<accession>A0ABU0WFS9</accession>
<dbReference type="EMBL" id="JAUJFI010000037">
    <property type="protein sequence ID" value="MDQ2103064.1"/>
    <property type="molecule type" value="Genomic_DNA"/>
</dbReference>
<dbReference type="Proteomes" id="UP001227317">
    <property type="component" value="Unassembled WGS sequence"/>
</dbReference>